<sequence>MTNESLHQLFPSAHLSPVPESSVANYAVPYNDQWLHIPKADLTSREQALLMQLIDAEPTDAVDVSSWLNYLQQPDQPLPTTQTAVRMIQLHLDFRGEALDQAYWQQSIQNLFSGVLDVFYYATNHCLFIQSNAAADFHPTEWRGILQTLEEDYSVKLTAYIGRFWPTNNNLRDLLQEELAIFQSQRRIASNNLLNLTSVGVSYYTTINRERSVILQELRTHLTDNQEWIDVIQALWDNQRNLSEAAKSLYIHRNTLQYRMDKFTETTDLSLKDMNDLFLAYLLTI</sequence>
<dbReference type="PANTHER" id="PTHR33744">
    <property type="entry name" value="CARBOHYDRATE DIACID REGULATOR"/>
    <property type="match status" value="1"/>
</dbReference>
<dbReference type="Gene3D" id="1.10.10.2840">
    <property type="entry name" value="PucR C-terminal helix-turn-helix domain"/>
    <property type="match status" value="1"/>
</dbReference>
<accession>A0AB74TR73</accession>
<protein>
    <submittedName>
        <fullName evidence="2">Helix-turn-helix domain-containing protein</fullName>
    </submittedName>
</protein>
<dbReference type="Pfam" id="PF13556">
    <property type="entry name" value="HTH_30"/>
    <property type="match status" value="1"/>
</dbReference>
<proteinExistence type="predicted"/>
<dbReference type="InterPro" id="IPR042070">
    <property type="entry name" value="PucR_C-HTH_sf"/>
</dbReference>
<dbReference type="InterPro" id="IPR025736">
    <property type="entry name" value="PucR_C-HTH_dom"/>
</dbReference>
<name>A0AB74TR73_9LACT</name>
<dbReference type="RefSeq" id="WP_347300076.1">
    <property type="nucleotide sequence ID" value="NZ_CP142433.1"/>
</dbReference>
<dbReference type="SUPFAM" id="SSF46689">
    <property type="entry name" value="Homeodomain-like"/>
    <property type="match status" value="1"/>
</dbReference>
<evidence type="ECO:0000313" key="2">
    <source>
        <dbReference type="EMBL" id="XBC45615.1"/>
    </source>
</evidence>
<feature type="domain" description="PucR C-terminal helix-turn-helix" evidence="1">
    <location>
        <begin position="230"/>
        <end position="282"/>
    </location>
</feature>
<dbReference type="InterPro" id="IPR009057">
    <property type="entry name" value="Homeodomain-like_sf"/>
</dbReference>
<dbReference type="EMBL" id="CP142433">
    <property type="protein sequence ID" value="XBC45615.1"/>
    <property type="molecule type" value="Genomic_DNA"/>
</dbReference>
<organism evidence="2">
    <name type="scientific">Dolosigranulum savutiense</name>
    <dbReference type="NCBI Taxonomy" id="3110288"/>
    <lineage>
        <taxon>Bacteria</taxon>
        <taxon>Bacillati</taxon>
        <taxon>Bacillota</taxon>
        <taxon>Bacilli</taxon>
        <taxon>Lactobacillales</taxon>
        <taxon>Carnobacteriaceae</taxon>
        <taxon>Dolosigranulum</taxon>
    </lineage>
</organism>
<evidence type="ECO:0000259" key="1">
    <source>
        <dbReference type="Pfam" id="PF13556"/>
    </source>
</evidence>
<reference evidence="2" key="1">
    <citation type="submission" date="2023-12" db="EMBL/GenBank/DDBJ databases">
        <title>Dolosigranulum savutii sp. nov. isolated from human upper respiratory samples collected in Botswana.</title>
        <authorList>
            <person name="Kelly M.S."/>
        </authorList>
    </citation>
    <scope>NUCLEOTIDE SEQUENCE</scope>
    <source>
        <strain evidence="2">MSK433</strain>
    </source>
</reference>
<gene>
    <name evidence="2" type="ORF">VUQ08_07095</name>
</gene>
<dbReference type="PANTHER" id="PTHR33744:SF15">
    <property type="entry name" value="CARBOHYDRATE DIACID REGULATOR"/>
    <property type="match status" value="1"/>
</dbReference>
<dbReference type="AlphaFoldDB" id="A0AB74TR73"/>
<dbReference type="InterPro" id="IPR051448">
    <property type="entry name" value="CdaR-like_regulators"/>
</dbReference>